<evidence type="ECO:0000259" key="2">
    <source>
        <dbReference type="Pfam" id="PF13451"/>
    </source>
</evidence>
<dbReference type="EMBL" id="JAVXZY010000025">
    <property type="protein sequence ID" value="MDT9002472.1"/>
    <property type="molecule type" value="Genomic_DNA"/>
</dbReference>
<reference evidence="3" key="1">
    <citation type="submission" date="2023-09" db="EMBL/GenBank/DDBJ databases">
        <title>Paucibacter sp. APW11 Genome sequencing and assembly.</title>
        <authorList>
            <person name="Kim I."/>
        </authorList>
    </citation>
    <scope>NUCLEOTIDE SEQUENCE</scope>
    <source>
        <strain evidence="3">APW11</strain>
    </source>
</reference>
<sequence length="136" mass="15770">MKQQRPPILEHRRVKRGVMASESARERERERTRAHMLAAKKHVLVNPNNLLPTNSVGKPDFVKRGYYLDRPFNCKSCGVAQVWTETQQKWWYESAKGDVWTIAVLCRPCRKREQDRRNAARDVHFAGIADKGKNAA</sequence>
<protein>
    <submittedName>
        <fullName evidence="3">Zinc-ribbon domain containing protein</fullName>
    </submittedName>
</protein>
<dbReference type="InterPro" id="IPR025306">
    <property type="entry name" value="Zn-bnd_dom_prob"/>
</dbReference>
<proteinExistence type="predicted"/>
<feature type="region of interest" description="Disordered" evidence="1">
    <location>
        <begin position="1"/>
        <end position="28"/>
    </location>
</feature>
<comment type="caution">
    <text evidence="3">The sequence shown here is derived from an EMBL/GenBank/DDBJ whole genome shotgun (WGS) entry which is preliminary data.</text>
</comment>
<dbReference type="Proteomes" id="UP001246372">
    <property type="component" value="Unassembled WGS sequence"/>
</dbReference>
<evidence type="ECO:0000256" key="1">
    <source>
        <dbReference type="SAM" id="MobiDB-lite"/>
    </source>
</evidence>
<evidence type="ECO:0000313" key="4">
    <source>
        <dbReference type="Proteomes" id="UP001246372"/>
    </source>
</evidence>
<gene>
    <name evidence="3" type="ORF">RQP53_24585</name>
</gene>
<name>A0ABU3PJ88_9BURK</name>
<organism evidence="3 4">
    <name type="scientific">Roseateles aquae</name>
    <dbReference type="NCBI Taxonomy" id="3077235"/>
    <lineage>
        <taxon>Bacteria</taxon>
        <taxon>Pseudomonadati</taxon>
        <taxon>Pseudomonadota</taxon>
        <taxon>Betaproteobacteria</taxon>
        <taxon>Burkholderiales</taxon>
        <taxon>Sphaerotilaceae</taxon>
        <taxon>Roseateles</taxon>
    </lineage>
</organism>
<dbReference type="Pfam" id="PF13451">
    <property type="entry name" value="zf_Tbcl"/>
    <property type="match status" value="1"/>
</dbReference>
<keyword evidence="4" id="KW-1185">Reference proteome</keyword>
<dbReference type="RefSeq" id="WP_315653369.1">
    <property type="nucleotide sequence ID" value="NZ_JAVXZY010000025.1"/>
</dbReference>
<feature type="domain" description="Probable zinc-binding" evidence="2">
    <location>
        <begin position="69"/>
        <end position="118"/>
    </location>
</feature>
<evidence type="ECO:0000313" key="3">
    <source>
        <dbReference type="EMBL" id="MDT9002472.1"/>
    </source>
</evidence>
<accession>A0ABU3PJ88</accession>